<dbReference type="GO" id="GO:0016874">
    <property type="term" value="F:ligase activity"/>
    <property type="evidence" value="ECO:0007669"/>
    <property type="project" value="UniProtKB-KW"/>
</dbReference>
<feature type="transmembrane region" description="Helical" evidence="1">
    <location>
        <begin position="558"/>
        <end position="582"/>
    </location>
</feature>
<feature type="transmembrane region" description="Helical" evidence="1">
    <location>
        <begin position="321"/>
        <end position="338"/>
    </location>
</feature>
<accession>A0A9D1NNF0</accession>
<dbReference type="AlphaFoldDB" id="A0A9D1NNF0"/>
<dbReference type="EMBL" id="DVOR01000141">
    <property type="protein sequence ID" value="HIV09348.1"/>
    <property type="molecule type" value="Genomic_DNA"/>
</dbReference>
<protein>
    <submittedName>
        <fullName evidence="2">O-antigen ligase family protein</fullName>
    </submittedName>
</protein>
<keyword evidence="1" id="KW-1133">Transmembrane helix</keyword>
<reference evidence="2" key="1">
    <citation type="submission" date="2020-10" db="EMBL/GenBank/DDBJ databases">
        <authorList>
            <person name="Gilroy R."/>
        </authorList>
    </citation>
    <scope>NUCLEOTIDE SEQUENCE</scope>
    <source>
        <strain evidence="2">35461</strain>
    </source>
</reference>
<evidence type="ECO:0000256" key="1">
    <source>
        <dbReference type="SAM" id="Phobius"/>
    </source>
</evidence>
<keyword evidence="2" id="KW-0436">Ligase</keyword>
<name>A0A9D1NNF0_9BACT</name>
<keyword evidence="1" id="KW-0472">Membrane</keyword>
<keyword evidence="1" id="KW-0812">Transmembrane</keyword>
<dbReference type="Proteomes" id="UP000886845">
    <property type="component" value="Unassembled WGS sequence"/>
</dbReference>
<feature type="transmembrane region" description="Helical" evidence="1">
    <location>
        <begin position="588"/>
        <end position="607"/>
    </location>
</feature>
<reference evidence="2" key="2">
    <citation type="journal article" date="2021" name="PeerJ">
        <title>Extensive microbial diversity within the chicken gut microbiome revealed by metagenomics and culture.</title>
        <authorList>
            <person name="Gilroy R."/>
            <person name="Ravi A."/>
            <person name="Getino M."/>
            <person name="Pursley I."/>
            <person name="Horton D.L."/>
            <person name="Alikhan N.F."/>
            <person name="Baker D."/>
            <person name="Gharbi K."/>
            <person name="Hall N."/>
            <person name="Watson M."/>
            <person name="Adriaenssens E.M."/>
            <person name="Foster-Nyarko E."/>
            <person name="Jarju S."/>
            <person name="Secka A."/>
            <person name="Antonio M."/>
            <person name="Oren A."/>
            <person name="Chaudhuri R.R."/>
            <person name="La Ragione R."/>
            <person name="Hildebrand F."/>
            <person name="Pallen M.J."/>
        </authorList>
    </citation>
    <scope>NUCLEOTIDE SEQUENCE</scope>
    <source>
        <strain evidence="2">35461</strain>
    </source>
</reference>
<proteinExistence type="predicted"/>
<sequence length="614" mass="67458">MERYLTCALVAALLTLYAWLGGGIVAPWLAPWTPWLALLIGEVALVLPEQRREESLFEARRRVWRGVVRDPLTWCSVALIAFLTLQWLNACVTVEWNPETRAWQMPSPVSPALVTEEALGEVRAQVAPYMAPGAQAALEGLPPDEAIGALLKNLTPPDRPERLLTIPVLGTQPWQGLPWSLISAESRNVLDWFPPILVALIAVRHALLKRTKRALMGYVCVMSAVLALAGIVQFALAGDFLYWGMDATSGVDNQGVLDHIFATFGYPNHAASWFSAVMLLSIGLALWANEHRDNALLHPLVYVLCAVLCCLASAFTGSRAGMLFALFVVAFAALYVPFRYLGSWSMRVRFSVLGTLTLVAVVVLGTAVFRVYAIATNEARADALEEARHALAEAKSSGDADALEAARRANEAAESAPHYGEIPALDVVFEEIYATDWQAFFEDPMLARSGYQGILAGRQHADHPWVGTGAWSFRWLNATYIDPDAPEERTWFGARGGVGQANVHNDTLQFLAEHGWIGFGLMLGCLASLAIPFLWRFATSPRHVLTDVQADRCWLNRLNVYCVFALVAILMMTLHSFIDIVFRSPACMLLYGLLFVCAPGFILGRAAPQETTHA</sequence>
<feature type="transmembrane region" description="Helical" evidence="1">
    <location>
        <begin position="215"/>
        <end position="236"/>
    </location>
</feature>
<gene>
    <name evidence="2" type="ORF">IAC79_04465</name>
</gene>
<feature type="transmembrane region" description="Helical" evidence="1">
    <location>
        <begin position="192"/>
        <end position="208"/>
    </location>
</feature>
<evidence type="ECO:0000313" key="2">
    <source>
        <dbReference type="EMBL" id="HIV09348.1"/>
    </source>
</evidence>
<feature type="transmembrane region" description="Helical" evidence="1">
    <location>
        <begin position="270"/>
        <end position="288"/>
    </location>
</feature>
<evidence type="ECO:0000313" key="3">
    <source>
        <dbReference type="Proteomes" id="UP000886845"/>
    </source>
</evidence>
<organism evidence="2 3">
    <name type="scientific">Candidatus Spyradenecus faecavium</name>
    <dbReference type="NCBI Taxonomy" id="2840947"/>
    <lineage>
        <taxon>Bacteria</taxon>
        <taxon>Pseudomonadati</taxon>
        <taxon>Lentisphaerota</taxon>
        <taxon>Lentisphaeria</taxon>
        <taxon>Lentisphaerales</taxon>
        <taxon>Lentisphaeraceae</taxon>
        <taxon>Lentisphaeraceae incertae sedis</taxon>
        <taxon>Candidatus Spyradenecus</taxon>
    </lineage>
</organism>
<dbReference type="PANTHER" id="PTHR37422:SF23">
    <property type="entry name" value="TEICHURONIC ACID BIOSYNTHESIS PROTEIN TUAE"/>
    <property type="match status" value="1"/>
</dbReference>
<feature type="transmembrane region" description="Helical" evidence="1">
    <location>
        <begin position="516"/>
        <end position="537"/>
    </location>
</feature>
<dbReference type="PANTHER" id="PTHR37422">
    <property type="entry name" value="TEICHURONIC ACID BIOSYNTHESIS PROTEIN TUAE"/>
    <property type="match status" value="1"/>
</dbReference>
<comment type="caution">
    <text evidence="2">The sequence shown here is derived from an EMBL/GenBank/DDBJ whole genome shotgun (WGS) entry which is preliminary data.</text>
</comment>
<feature type="transmembrane region" description="Helical" evidence="1">
    <location>
        <begin position="295"/>
        <end position="315"/>
    </location>
</feature>
<dbReference type="InterPro" id="IPR051533">
    <property type="entry name" value="WaaL-like"/>
</dbReference>
<feature type="transmembrane region" description="Helical" evidence="1">
    <location>
        <begin position="350"/>
        <end position="375"/>
    </location>
</feature>